<dbReference type="PROSITE" id="PS00301">
    <property type="entry name" value="G_TR_1"/>
    <property type="match status" value="1"/>
</dbReference>
<dbReference type="Gene3D" id="3.30.70.870">
    <property type="entry name" value="Elongation Factor G (Translational Gtpase), domain 3"/>
    <property type="match status" value="1"/>
</dbReference>
<dbReference type="SUPFAM" id="SSF54980">
    <property type="entry name" value="EF-G C-terminal domain-like"/>
    <property type="match status" value="2"/>
</dbReference>
<dbReference type="Gene3D" id="3.40.50.300">
    <property type="entry name" value="P-loop containing nucleotide triphosphate hydrolases"/>
    <property type="match status" value="1"/>
</dbReference>
<dbReference type="PANTHER" id="PTHR43261">
    <property type="entry name" value="TRANSLATION ELONGATION FACTOR G-RELATED"/>
    <property type="match status" value="1"/>
</dbReference>
<dbReference type="InterPro" id="IPR020568">
    <property type="entry name" value="Ribosomal_Su5_D2-typ_SF"/>
</dbReference>
<dbReference type="InterPro" id="IPR035650">
    <property type="entry name" value="Tet_C"/>
</dbReference>
<dbReference type="CDD" id="cd03711">
    <property type="entry name" value="Tet_C"/>
    <property type="match status" value="1"/>
</dbReference>
<dbReference type="EMBL" id="QRMS01000002">
    <property type="protein sequence ID" value="RHJ88212.1"/>
    <property type="molecule type" value="Genomic_DNA"/>
</dbReference>
<dbReference type="SUPFAM" id="SSF52540">
    <property type="entry name" value="P-loop containing nucleoside triphosphate hydrolases"/>
    <property type="match status" value="1"/>
</dbReference>
<dbReference type="PROSITE" id="PS51722">
    <property type="entry name" value="G_TR_2"/>
    <property type="match status" value="1"/>
</dbReference>
<dbReference type="Pfam" id="PF22042">
    <property type="entry name" value="EF-G_D2"/>
    <property type="match status" value="1"/>
</dbReference>
<dbReference type="InterPro" id="IPR031157">
    <property type="entry name" value="G_TR_CS"/>
</dbReference>
<dbReference type="InterPro" id="IPR009000">
    <property type="entry name" value="Transl_B-barrel_sf"/>
</dbReference>
<accession>A0A415E3K3</accession>
<protein>
    <submittedName>
        <fullName evidence="7">GTP-binding protein</fullName>
    </submittedName>
</protein>
<evidence type="ECO:0000256" key="4">
    <source>
        <dbReference type="ARBA" id="ARBA00023134"/>
    </source>
</evidence>
<dbReference type="SMART" id="SM00838">
    <property type="entry name" value="EFG_C"/>
    <property type="match status" value="1"/>
</dbReference>
<keyword evidence="8" id="KW-1185">Reference proteome</keyword>
<dbReference type="Pfam" id="PF05991">
    <property type="entry name" value="NYN_YacP"/>
    <property type="match status" value="1"/>
</dbReference>
<dbReference type="Pfam" id="PF00679">
    <property type="entry name" value="EFG_C"/>
    <property type="match status" value="1"/>
</dbReference>
<dbReference type="GO" id="GO:0006412">
    <property type="term" value="P:translation"/>
    <property type="evidence" value="ECO:0007669"/>
    <property type="project" value="UniProtKB-KW"/>
</dbReference>
<dbReference type="InterPro" id="IPR035647">
    <property type="entry name" value="EFG_III/V"/>
</dbReference>
<dbReference type="NCBIfam" id="TIGR00231">
    <property type="entry name" value="small_GTP"/>
    <property type="match status" value="1"/>
</dbReference>
<dbReference type="Proteomes" id="UP000284841">
    <property type="component" value="Unassembled WGS sequence"/>
</dbReference>
<evidence type="ECO:0000259" key="6">
    <source>
        <dbReference type="PROSITE" id="PS51722"/>
    </source>
</evidence>
<evidence type="ECO:0000256" key="5">
    <source>
        <dbReference type="ARBA" id="ARBA00023251"/>
    </source>
</evidence>
<dbReference type="Pfam" id="PF00009">
    <property type="entry name" value="GTP_EFTU"/>
    <property type="match status" value="1"/>
</dbReference>
<comment type="caution">
    <text evidence="7">The sequence shown here is derived from an EMBL/GenBank/DDBJ whole genome shotgun (WGS) entry which is preliminary data.</text>
</comment>
<name>A0A415E3K3_9FIRM</name>
<dbReference type="Gene3D" id="3.30.70.240">
    <property type="match status" value="1"/>
</dbReference>
<dbReference type="GO" id="GO:0046677">
    <property type="term" value="P:response to antibiotic"/>
    <property type="evidence" value="ECO:0007669"/>
    <property type="project" value="UniProtKB-KW"/>
</dbReference>
<evidence type="ECO:0000256" key="1">
    <source>
        <dbReference type="ARBA" id="ARBA00003987"/>
    </source>
</evidence>
<dbReference type="SUPFAM" id="SSF54211">
    <property type="entry name" value="Ribosomal protein S5 domain 2-like"/>
    <property type="match status" value="1"/>
</dbReference>
<keyword evidence="5" id="KW-0046">Antibiotic resistance</keyword>
<dbReference type="GO" id="GO:0032790">
    <property type="term" value="P:ribosome disassembly"/>
    <property type="evidence" value="ECO:0007669"/>
    <property type="project" value="TreeGrafter"/>
</dbReference>
<dbReference type="Pfam" id="PF03764">
    <property type="entry name" value="EFG_IV"/>
    <property type="match status" value="1"/>
</dbReference>
<evidence type="ECO:0000313" key="7">
    <source>
        <dbReference type="EMBL" id="RHJ88212.1"/>
    </source>
</evidence>
<keyword evidence="4" id="KW-0342">GTP-binding</keyword>
<gene>
    <name evidence="7" type="ORF">DW099_07295</name>
</gene>
<reference evidence="7 8" key="1">
    <citation type="submission" date="2018-08" db="EMBL/GenBank/DDBJ databases">
        <title>A genome reference for cultivated species of the human gut microbiota.</title>
        <authorList>
            <person name="Zou Y."/>
            <person name="Xue W."/>
            <person name="Luo G."/>
        </authorList>
    </citation>
    <scope>NUCLEOTIDE SEQUENCE [LARGE SCALE GENOMIC DNA]</scope>
    <source>
        <strain evidence="7 8">AM07-24</strain>
    </source>
</reference>
<dbReference type="CDD" id="cd10912">
    <property type="entry name" value="PIN_YacP-like"/>
    <property type="match status" value="1"/>
</dbReference>
<dbReference type="GO" id="GO:0005525">
    <property type="term" value="F:GTP binding"/>
    <property type="evidence" value="ECO:0007669"/>
    <property type="project" value="UniProtKB-KW"/>
</dbReference>
<dbReference type="OrthoDB" id="9801472at2"/>
<dbReference type="PRINTS" id="PR00315">
    <property type="entry name" value="ELONGATNFCT"/>
</dbReference>
<dbReference type="InterPro" id="IPR000640">
    <property type="entry name" value="EFG_V-like"/>
</dbReference>
<dbReference type="Gene3D" id="2.40.30.10">
    <property type="entry name" value="Translation factors"/>
    <property type="match status" value="1"/>
</dbReference>
<keyword evidence="2" id="KW-0547">Nucleotide-binding</keyword>
<evidence type="ECO:0000256" key="3">
    <source>
        <dbReference type="ARBA" id="ARBA00022917"/>
    </source>
</evidence>
<dbReference type="SMART" id="SM00889">
    <property type="entry name" value="EFG_IV"/>
    <property type="match status" value="1"/>
</dbReference>
<dbReference type="SUPFAM" id="SSF50447">
    <property type="entry name" value="Translation proteins"/>
    <property type="match status" value="1"/>
</dbReference>
<dbReference type="InterPro" id="IPR000795">
    <property type="entry name" value="T_Tr_GTP-bd_dom"/>
</dbReference>
<proteinExistence type="predicted"/>
<dbReference type="GO" id="GO:0003924">
    <property type="term" value="F:GTPase activity"/>
    <property type="evidence" value="ECO:0007669"/>
    <property type="project" value="InterPro"/>
</dbReference>
<dbReference type="InterPro" id="IPR005517">
    <property type="entry name" value="Transl_elong_EFG/EF2_IV"/>
</dbReference>
<comment type="function">
    <text evidence="1">Abolishes the inhibitory effect of tetracyclin on protein synthesis by a non-covalent modification of the ribosomes.</text>
</comment>
<dbReference type="Gene3D" id="3.30.230.10">
    <property type="match status" value="1"/>
</dbReference>
<dbReference type="InterPro" id="IPR010298">
    <property type="entry name" value="YacP-like"/>
</dbReference>
<dbReference type="InterPro" id="IPR053905">
    <property type="entry name" value="EF-G-like_DII"/>
</dbReference>
<keyword evidence="3" id="KW-0648">Protein biosynthesis</keyword>
<dbReference type="InterPro" id="IPR014721">
    <property type="entry name" value="Ribsml_uS5_D2-typ_fold_subgr"/>
</dbReference>
<dbReference type="InterPro" id="IPR005225">
    <property type="entry name" value="Small_GTP-bd"/>
</dbReference>
<dbReference type="AlphaFoldDB" id="A0A415E3K3"/>
<sequence>MSQRKKQQRLMRMKKSKKLTIGILAHVDAGKTTLSEGILYLNGITRSLGRVDHGDAFLDTFELEKARGITIFSKQAVFPLGEKEVTLLDTPGHMDFSAEMERTLQVLDYGILVISGPDGVQGQVQTLWKLLERYQIPTFLFINKMDQSGADLTHIMEELKSKLSEHCLLADHKDEMFYEQAALCDEAVLEKYLETGVISDETISDLTASRKLFPCYSGSALKMEGVKEFLDEFTKYARCPSYPEAFAARVFKITRDQQGNRLTHMKLVGGDLHVKDVVGKSKINQIRIYSGSRFQSVEAVQAGTVCAVTGLEDTRIGQSLGTCEQEFNPLLDTVLTYQVLLPKDSDQQAAYTKLKQLEEEIPELHVLWNEEKRQIHIQMMGEVQGEILKNLVSQRFDIEIGYGSETIIYRETIAEKVEGVGHFEPLRHYAEVHLILEPLPQGSGMVFQTTCSEDDLSRNWQHLILSHLAEKPHRGVLTGSEITDIRITLAAGKAHVKHTEGGDFRQATYRAVRQGLCKAKSILLEPYYEYRLEVPTDMVGRAMSDIQKMHGTCNPPENFGDMAILSGDAPVATMNGYQKEVISYSRGSGRLFCFFKGYLPCHNTEEIVAVTGYDANQDLENPCGSVFCSHGSGLTVPWNEVEQHMHLPSCLPAPKESDCGKTGDGMGSKPRQYSDEELEAVFRMTYGVSKREQNRFKKSARVIKSSETVSGPRMKNAFSDSKAESCLLIDGYNIIFAWEALKEMSRVNLESARSLLIEVLQNYQGYTDEKIILVFDAYKQPGNVGSSESYGDLTVIYTKEGQTADQYIEKFVLENIKKLRITVATSDGLEQMMVFGQGALRMPARELQARILTVNEEIREKYLGK</sequence>
<dbReference type="InterPro" id="IPR027417">
    <property type="entry name" value="P-loop_NTPase"/>
</dbReference>
<dbReference type="PANTHER" id="PTHR43261:SF1">
    <property type="entry name" value="RIBOSOME-RELEASING FACTOR 2, MITOCHONDRIAL"/>
    <property type="match status" value="1"/>
</dbReference>
<feature type="domain" description="Tr-type G" evidence="6">
    <location>
        <begin position="16"/>
        <end position="242"/>
    </location>
</feature>
<evidence type="ECO:0000256" key="2">
    <source>
        <dbReference type="ARBA" id="ARBA00022741"/>
    </source>
</evidence>
<evidence type="ECO:0000313" key="8">
    <source>
        <dbReference type="Proteomes" id="UP000284841"/>
    </source>
</evidence>
<dbReference type="STRING" id="1776384.GCA_900086585_03797"/>
<organism evidence="7 8">
    <name type="scientific">Emergencia timonensis</name>
    <dbReference type="NCBI Taxonomy" id="1776384"/>
    <lineage>
        <taxon>Bacteria</taxon>
        <taxon>Bacillati</taxon>
        <taxon>Bacillota</taxon>
        <taxon>Clostridia</taxon>
        <taxon>Peptostreptococcales</taxon>
        <taxon>Anaerovoracaceae</taxon>
        <taxon>Emergencia</taxon>
    </lineage>
</organism>